<feature type="transmembrane region" description="Helical" evidence="6">
    <location>
        <begin position="286"/>
        <end position="308"/>
    </location>
</feature>
<gene>
    <name evidence="7" type="ORF">QWZ12_14170</name>
</gene>
<feature type="transmembrane region" description="Helical" evidence="6">
    <location>
        <begin position="105"/>
        <end position="124"/>
    </location>
</feature>
<reference evidence="8" key="1">
    <citation type="journal article" date="2019" name="Int. J. Syst. Evol. Microbiol.">
        <title>The Global Catalogue of Microorganisms (GCM) 10K type strain sequencing project: providing services to taxonomists for standard genome sequencing and annotation.</title>
        <authorList>
            <consortium name="The Broad Institute Genomics Platform"/>
            <consortium name="The Broad Institute Genome Sequencing Center for Infectious Disease"/>
            <person name="Wu L."/>
            <person name="Ma J."/>
        </authorList>
    </citation>
    <scope>NUCLEOTIDE SEQUENCE [LARGE SCALE GENOMIC DNA]</scope>
    <source>
        <strain evidence="8">CECT 7069</strain>
    </source>
</reference>
<dbReference type="RefSeq" id="WP_238227149.1">
    <property type="nucleotide sequence ID" value="NZ_BPQD01000025.1"/>
</dbReference>
<feature type="transmembrane region" description="Helical" evidence="6">
    <location>
        <begin position="7"/>
        <end position="26"/>
    </location>
</feature>
<name>A0ABT8BHX6_9HYPH</name>
<feature type="transmembrane region" description="Helical" evidence="6">
    <location>
        <begin position="437"/>
        <end position="458"/>
    </location>
</feature>
<feature type="transmembrane region" description="Helical" evidence="6">
    <location>
        <begin position="320"/>
        <end position="340"/>
    </location>
</feature>
<feature type="transmembrane region" description="Helical" evidence="6">
    <location>
        <begin position="136"/>
        <end position="157"/>
    </location>
</feature>
<evidence type="ECO:0000256" key="2">
    <source>
        <dbReference type="ARBA" id="ARBA00022475"/>
    </source>
</evidence>
<dbReference type="InterPro" id="IPR050833">
    <property type="entry name" value="Poly_Biosynth_Transport"/>
</dbReference>
<organism evidence="7 8">
    <name type="scientific">Methylobacterium adhaesivum</name>
    <dbReference type="NCBI Taxonomy" id="333297"/>
    <lineage>
        <taxon>Bacteria</taxon>
        <taxon>Pseudomonadati</taxon>
        <taxon>Pseudomonadota</taxon>
        <taxon>Alphaproteobacteria</taxon>
        <taxon>Hyphomicrobiales</taxon>
        <taxon>Methylobacteriaceae</taxon>
        <taxon>Methylobacterium</taxon>
    </lineage>
</organism>
<feature type="transmembrane region" description="Helical" evidence="6">
    <location>
        <begin position="202"/>
        <end position="220"/>
    </location>
</feature>
<keyword evidence="3 6" id="KW-0812">Transmembrane</keyword>
<keyword evidence="2" id="KW-1003">Cell membrane</keyword>
<evidence type="ECO:0000313" key="8">
    <source>
        <dbReference type="Proteomes" id="UP001224644"/>
    </source>
</evidence>
<proteinExistence type="predicted"/>
<evidence type="ECO:0000256" key="1">
    <source>
        <dbReference type="ARBA" id="ARBA00004651"/>
    </source>
</evidence>
<accession>A0ABT8BHX6</accession>
<protein>
    <submittedName>
        <fullName evidence="7">Lipopolysaccharide biosynthesis protein</fullName>
    </submittedName>
</protein>
<dbReference type="PANTHER" id="PTHR30250:SF11">
    <property type="entry name" value="O-ANTIGEN TRANSPORTER-RELATED"/>
    <property type="match status" value="1"/>
</dbReference>
<keyword evidence="4 6" id="KW-1133">Transmembrane helix</keyword>
<evidence type="ECO:0000256" key="3">
    <source>
        <dbReference type="ARBA" id="ARBA00022692"/>
    </source>
</evidence>
<feature type="transmembrane region" description="Helical" evidence="6">
    <location>
        <begin position="240"/>
        <end position="265"/>
    </location>
</feature>
<evidence type="ECO:0000313" key="7">
    <source>
        <dbReference type="EMBL" id="MDN3591747.1"/>
    </source>
</evidence>
<comment type="caution">
    <text evidence="7">The sequence shown here is derived from an EMBL/GenBank/DDBJ whole genome shotgun (WGS) entry which is preliminary data.</text>
</comment>
<feature type="transmembrane region" description="Helical" evidence="6">
    <location>
        <begin position="383"/>
        <end position="402"/>
    </location>
</feature>
<dbReference type="Proteomes" id="UP001224644">
    <property type="component" value="Unassembled WGS sequence"/>
</dbReference>
<feature type="transmembrane region" description="Helical" evidence="6">
    <location>
        <begin position="414"/>
        <end position="431"/>
    </location>
</feature>
<evidence type="ECO:0000256" key="4">
    <source>
        <dbReference type="ARBA" id="ARBA00022989"/>
    </source>
</evidence>
<feature type="transmembrane region" description="Helical" evidence="6">
    <location>
        <begin position="163"/>
        <end position="181"/>
    </location>
</feature>
<dbReference type="EMBL" id="JAUFPX010000012">
    <property type="protein sequence ID" value="MDN3591747.1"/>
    <property type="molecule type" value="Genomic_DNA"/>
</dbReference>
<comment type="subcellular location">
    <subcellularLocation>
        <location evidence="1">Cell membrane</location>
        <topology evidence="1">Multi-pass membrane protein</topology>
    </subcellularLocation>
</comment>
<feature type="transmembrane region" description="Helical" evidence="6">
    <location>
        <begin position="32"/>
        <end position="55"/>
    </location>
</feature>
<evidence type="ECO:0000256" key="5">
    <source>
        <dbReference type="ARBA" id="ARBA00023136"/>
    </source>
</evidence>
<feature type="transmembrane region" description="Helical" evidence="6">
    <location>
        <begin position="352"/>
        <end position="371"/>
    </location>
</feature>
<sequence length="500" mass="52625">MAVICAFILNAGLNFVLGLLIAKLLGPAEFGLFALATAGAVVANTVLFEWLRLSATRFYSARVRAQEPWIRQGLDRAYAVMGVALFVAALVCAALGVGSGPGSRAAILAGTAIAALGIGIFDYHAALARARFDGGLYFRLVAVKNGLAFGLMAGTAWLLPQPAWVLAAAGLSQFLAAALLWRPMRDPVTPRLRVRLAETWRLFVAYGLPLIAANAVYQLMPFLNRGTIAAQAGLAEAGYFALAADVTTRSIGTLGTALDLLLFQFAVRAEEEEGRAAAEAQIGRNVGTVVALLLPCAVGFWAILPALQALAVPDAYRGPFAAYAGLMIPGFFFLAMTNFALNPVFQIRRKTLPVVAAAVIGLAVDALGLWLLPPVMGPEGIAVAQTLGLAVATLILAVRTLTGPQRLRLPWRDILMAGLACAVMALCLSPVRHLEPVPALASSLALGILVYGAFTWTFDIAGLRSLIAARWAERRGPARQASAAPAIDVAELDAIPNDSH</sequence>
<evidence type="ECO:0000256" key="6">
    <source>
        <dbReference type="SAM" id="Phobius"/>
    </source>
</evidence>
<feature type="transmembrane region" description="Helical" evidence="6">
    <location>
        <begin position="76"/>
        <end position="99"/>
    </location>
</feature>
<dbReference type="PANTHER" id="PTHR30250">
    <property type="entry name" value="PST FAMILY PREDICTED COLANIC ACID TRANSPORTER"/>
    <property type="match status" value="1"/>
</dbReference>
<keyword evidence="8" id="KW-1185">Reference proteome</keyword>
<keyword evidence="5 6" id="KW-0472">Membrane</keyword>